<geneLocation type="plasmid" evidence="1">
    <name>p0908</name>
</geneLocation>
<dbReference type="EMBL" id="CP000756">
    <property type="protein sequence ID" value="ABX77075.1"/>
    <property type="molecule type" value="Genomic_DNA"/>
</dbReference>
<evidence type="ECO:0000313" key="1">
    <source>
        <dbReference type="EMBL" id="ABX77075.1"/>
    </source>
</evidence>
<dbReference type="InterPro" id="IPR058701">
    <property type="entry name" value="PhiTE_072-like"/>
</dbReference>
<sequence>MKIEQSTAIKLRITEIESLDPITVFLEDYVAGKGKIVIECYGKSWSAYWGGMGSKLADFFVSCNHEYLINNLAPQMDKYAPDFETFKDEMRQKICEMRADSYISKDLARELYDVEDWSQYVTANPYEPLRNPCFICSDEFEELDFDVFDVPERITTDYHYLTRIVKSVQNALVEAGLTSKEAA</sequence>
<reference evidence="1" key="1">
    <citation type="journal article" date="2007" name="Appl. Environ. Microbiol.">
        <title>Sequence characterization and comparative analysis of three plasmids isolated from environmental Vibrio spp.</title>
        <authorList>
            <person name="Hazen T.H."/>
            <person name="Wu D."/>
            <person name="Eisen J.A."/>
            <person name="Sobecky P.A."/>
        </authorList>
    </citation>
    <scope>NUCLEOTIDE SEQUENCE [LARGE SCALE GENOMIC DNA]</scope>
    <source>
        <strain evidence="1">0908</strain>
        <plasmid evidence="1">p0908</plasmid>
    </source>
</reference>
<keyword evidence="1" id="KW-0614">Plasmid</keyword>
<dbReference type="AlphaFoldDB" id="A9M510"/>
<proteinExistence type="predicted"/>
<dbReference type="RefSeq" id="WP_012219887.1">
    <property type="nucleotide sequence ID" value="NC_010113.1"/>
</dbReference>
<dbReference type="Pfam" id="PF26211">
    <property type="entry name" value="Phage_phiTE_072"/>
    <property type="match status" value="1"/>
</dbReference>
<name>A9M510_9VIBR</name>
<accession>A9M510</accession>
<protein>
    <submittedName>
        <fullName evidence="1">Uncharacterized protein</fullName>
    </submittedName>
</protein>
<gene>
    <name evidence="1" type="ORF">BMSC_0080</name>
</gene>
<organism evidence="1">
    <name type="scientific">Vibrio sp. 0908</name>
    <dbReference type="NCBI Taxonomy" id="452802"/>
    <lineage>
        <taxon>Bacteria</taxon>
        <taxon>Pseudomonadati</taxon>
        <taxon>Pseudomonadota</taxon>
        <taxon>Gammaproteobacteria</taxon>
        <taxon>Vibrionales</taxon>
        <taxon>Vibrionaceae</taxon>
        <taxon>Vibrio</taxon>
    </lineage>
</organism>